<dbReference type="EMBL" id="ADCP02000001">
    <property type="protein sequence ID" value="EFV44838.1"/>
    <property type="molecule type" value="Genomic_DNA"/>
</dbReference>
<evidence type="ECO:0000259" key="4">
    <source>
        <dbReference type="PROSITE" id="PS52004"/>
    </source>
</evidence>
<feature type="domain" description="Ketosynthase family 3 (KS3)" evidence="4">
    <location>
        <begin position="1"/>
        <end position="400"/>
    </location>
</feature>
<dbReference type="InterPro" id="IPR016039">
    <property type="entry name" value="Thiolase-like"/>
</dbReference>
<gene>
    <name evidence="5" type="ORF">HMPREF0179_01334</name>
</gene>
<dbReference type="PROSITE" id="PS52004">
    <property type="entry name" value="KS3_2"/>
    <property type="match status" value="1"/>
</dbReference>
<dbReference type="SUPFAM" id="SSF53901">
    <property type="entry name" value="Thiolase-like"/>
    <property type="match status" value="2"/>
</dbReference>
<dbReference type="InterPro" id="IPR000794">
    <property type="entry name" value="Beta-ketoacyl_synthase"/>
</dbReference>
<reference evidence="5 6" key="1">
    <citation type="submission" date="2010-10" db="EMBL/GenBank/DDBJ databases">
        <authorList>
            <consortium name="The Broad Institute Genome Sequencing Platform"/>
            <person name="Ward D."/>
            <person name="Earl A."/>
            <person name="Feldgarden M."/>
            <person name="Young S.K."/>
            <person name="Gargeya S."/>
            <person name="Zeng Q."/>
            <person name="Alvarado L."/>
            <person name="Berlin A."/>
            <person name="Bochicchio J."/>
            <person name="Chapman S.B."/>
            <person name="Chen Z."/>
            <person name="Freedman E."/>
            <person name="Gellesch M."/>
            <person name="Goldberg J."/>
            <person name="Griggs A."/>
            <person name="Gujja S."/>
            <person name="Heilman E."/>
            <person name="Heiman D."/>
            <person name="Howarth C."/>
            <person name="Mehta T."/>
            <person name="Neiman D."/>
            <person name="Pearson M."/>
            <person name="Roberts A."/>
            <person name="Saif S."/>
            <person name="Shea T."/>
            <person name="Shenoy N."/>
            <person name="Sisk P."/>
            <person name="Stolte C."/>
            <person name="Sykes S."/>
            <person name="White J."/>
            <person name="Yandava C."/>
            <person name="Allen-Vercoe E."/>
            <person name="Sibley C."/>
            <person name="Ambrose C.E."/>
            <person name="Strauss J."/>
            <person name="Daigneault M."/>
            <person name="Haas B."/>
            <person name="Nusbaum C."/>
            <person name="Birren B."/>
        </authorList>
    </citation>
    <scope>NUCLEOTIDE SEQUENCE [LARGE SCALE GENOMIC DNA]</scope>
    <source>
        <strain evidence="5 6">3_1_6</strain>
    </source>
</reference>
<dbReference type="InterPro" id="IPR020841">
    <property type="entry name" value="PKS_Beta-ketoAc_synthase_dom"/>
</dbReference>
<dbReference type="eggNOG" id="COG0304">
    <property type="taxonomic scope" value="Bacteria"/>
</dbReference>
<evidence type="ECO:0000313" key="6">
    <source>
        <dbReference type="Proteomes" id="UP000006034"/>
    </source>
</evidence>
<dbReference type="GO" id="GO:0004315">
    <property type="term" value="F:3-oxoacyl-[acyl-carrier-protein] synthase activity"/>
    <property type="evidence" value="ECO:0007669"/>
    <property type="project" value="TreeGrafter"/>
</dbReference>
<keyword evidence="6" id="KW-1185">Reference proteome</keyword>
<dbReference type="InterPro" id="IPR014030">
    <property type="entry name" value="Ketoacyl_synth_N"/>
</dbReference>
<evidence type="ECO:0000256" key="1">
    <source>
        <dbReference type="ARBA" id="ARBA00008467"/>
    </source>
</evidence>
<dbReference type="STRING" id="563192.HMPREF0179_01334"/>
<dbReference type="RefSeq" id="WP_005026412.1">
    <property type="nucleotide sequence ID" value="NZ_KE150238.1"/>
</dbReference>
<proteinExistence type="inferred from homology"/>
<dbReference type="InterPro" id="IPR014031">
    <property type="entry name" value="Ketoacyl_synth_C"/>
</dbReference>
<name>E5Y571_BILW3</name>
<dbReference type="GO" id="GO:0006633">
    <property type="term" value="P:fatty acid biosynthetic process"/>
    <property type="evidence" value="ECO:0007669"/>
    <property type="project" value="TreeGrafter"/>
</dbReference>
<evidence type="ECO:0000313" key="5">
    <source>
        <dbReference type="EMBL" id="EFV44838.1"/>
    </source>
</evidence>
<accession>E5Y571</accession>
<dbReference type="Pfam" id="PF00109">
    <property type="entry name" value="ketoacyl-synt"/>
    <property type="match status" value="1"/>
</dbReference>
<dbReference type="PANTHER" id="PTHR11712:SF347">
    <property type="entry name" value="BETA KETOACYL-ACYL CARRIER PROTEIN SYNTHASE"/>
    <property type="match status" value="1"/>
</dbReference>
<comment type="similarity">
    <text evidence="1 3">Belongs to the thiolase-like superfamily. Beta-ketoacyl-ACP synthases family.</text>
</comment>
<comment type="caution">
    <text evidence="5">The sequence shown here is derived from an EMBL/GenBank/DDBJ whole genome shotgun (WGS) entry which is preliminary data.</text>
</comment>
<dbReference type="Pfam" id="PF02801">
    <property type="entry name" value="Ketoacyl-synt_C"/>
    <property type="match status" value="1"/>
</dbReference>
<evidence type="ECO:0000256" key="3">
    <source>
        <dbReference type="RuleBase" id="RU003694"/>
    </source>
</evidence>
<dbReference type="AlphaFoldDB" id="E5Y571"/>
<dbReference type="HOGENOM" id="CLU_000022_69_2_7"/>
<dbReference type="CDD" id="cd00834">
    <property type="entry name" value="KAS_I_II"/>
    <property type="match status" value="1"/>
</dbReference>
<dbReference type="OrthoDB" id="9816204at2"/>
<keyword evidence="2 3" id="KW-0808">Transferase</keyword>
<dbReference type="GeneID" id="78086463"/>
<dbReference type="Proteomes" id="UP000006034">
    <property type="component" value="Unassembled WGS sequence"/>
</dbReference>
<dbReference type="SMART" id="SM00825">
    <property type="entry name" value="PKS_KS"/>
    <property type="match status" value="1"/>
</dbReference>
<sequence>MNRVVITGIGCCTSLGWEQGGIARAFAGGCPAFAPSEALPGYSACPVSDLGDDAAYSRFSTWRHRRYLNRGAAFAVLSGLRAAASAGFDPHMPPQTCLIGASGPMLDFDRENGLPPADSEALDALWLLRWLPNTGNTALARFLDIHGEGLVLGTACASALQAIGEGFRRVRYGLSETVLCSGGDSRLSRGGMLGYAKAHALSRNPVPSEASRPFDEARDGFVPGEGGAAFVLESLESARARGAAVFAELLGFGASLDGGALTAPDESARFAEQAVRGALADAGLEPHAVDWVSAHGTGTPLNDRSEAVLLERVFAQAEARPAVTALKSWIGHGSAACGGMELALMLAAWRSGRLPPIRNLRAPCSGLLDFAVATRPFPGPVGVLENFGFGGQNAALVVRCGDD</sequence>
<protein>
    <submittedName>
        <fullName evidence="5">3-oxoacyl-[acyl-carrier-protein] synthase I</fullName>
    </submittedName>
</protein>
<organism evidence="5 6">
    <name type="scientific">Bilophila wadsworthia (strain 3_1_6)</name>
    <dbReference type="NCBI Taxonomy" id="563192"/>
    <lineage>
        <taxon>Bacteria</taxon>
        <taxon>Pseudomonadati</taxon>
        <taxon>Thermodesulfobacteriota</taxon>
        <taxon>Desulfovibrionia</taxon>
        <taxon>Desulfovibrionales</taxon>
        <taxon>Desulfovibrionaceae</taxon>
        <taxon>Bilophila</taxon>
    </lineage>
</organism>
<reference evidence="5 6" key="2">
    <citation type="submission" date="2013-04" db="EMBL/GenBank/DDBJ databases">
        <title>The Genome Sequence of Bilophila wadsworthia 3_1_6.</title>
        <authorList>
            <consortium name="The Broad Institute Genomics Platform"/>
            <person name="Earl A."/>
            <person name="Ward D."/>
            <person name="Feldgarden M."/>
            <person name="Gevers D."/>
            <person name="Sibley C."/>
            <person name="Strauss J."/>
            <person name="Allen-Vercoe E."/>
            <person name="Walker B."/>
            <person name="Young S."/>
            <person name="Zeng Q."/>
            <person name="Gargeya S."/>
            <person name="Fitzgerald M."/>
            <person name="Haas B."/>
            <person name="Abouelleil A."/>
            <person name="Allen A.W."/>
            <person name="Alvarado L."/>
            <person name="Arachchi H.M."/>
            <person name="Berlin A.M."/>
            <person name="Chapman S.B."/>
            <person name="Gainer-Dewar J."/>
            <person name="Goldberg J."/>
            <person name="Griggs A."/>
            <person name="Gujja S."/>
            <person name="Hansen M."/>
            <person name="Howarth C."/>
            <person name="Imamovic A."/>
            <person name="Ireland A."/>
            <person name="Larimer J."/>
            <person name="McCowan C."/>
            <person name="Murphy C."/>
            <person name="Pearson M."/>
            <person name="Poon T.W."/>
            <person name="Priest M."/>
            <person name="Roberts A."/>
            <person name="Saif S."/>
            <person name="Shea T."/>
            <person name="Sisk P."/>
            <person name="Sykes S."/>
            <person name="Wortman J."/>
            <person name="Nusbaum C."/>
            <person name="Birren B."/>
        </authorList>
    </citation>
    <scope>NUCLEOTIDE SEQUENCE [LARGE SCALE GENOMIC DNA]</scope>
    <source>
        <strain evidence="5 6">3_1_6</strain>
    </source>
</reference>
<dbReference type="PANTHER" id="PTHR11712">
    <property type="entry name" value="POLYKETIDE SYNTHASE-RELATED"/>
    <property type="match status" value="1"/>
</dbReference>
<dbReference type="Gene3D" id="3.40.47.10">
    <property type="match status" value="2"/>
</dbReference>
<evidence type="ECO:0000256" key="2">
    <source>
        <dbReference type="ARBA" id="ARBA00022679"/>
    </source>
</evidence>